<feature type="transmembrane region" description="Helical" evidence="6">
    <location>
        <begin position="7"/>
        <end position="28"/>
    </location>
</feature>
<dbReference type="InterPro" id="IPR050833">
    <property type="entry name" value="Poly_Biosynth_Transport"/>
</dbReference>
<keyword evidence="2" id="KW-1003">Cell membrane</keyword>
<protein>
    <submittedName>
        <fullName evidence="7">Transporter</fullName>
    </submittedName>
</protein>
<evidence type="ECO:0000256" key="1">
    <source>
        <dbReference type="ARBA" id="ARBA00004651"/>
    </source>
</evidence>
<accession>A0A4S3TH20</accession>
<sequence>MRLGQTSIIYVISKFAISVIGFLATVYFTRTLGVEIYGFYAITLALVSWLGVVKSVGFGDAIVKRMSEDEEPDAYLAAGTTIKGILTTVVAVGVLIFQEQVNSYVGQPVAEFVVLLLIVSIFSGLISSALKGTHRVHVYAPLSTLKEAGRSVAMVALVFAGWGLSGMLFGHAIGTAVMATIGLWIVRPSIVRPQWRHVVRLFDFAKFSWLGSMRKKTFSEADILILGLFVPAGLTGIYAVAYSLSKFLEIFGSAIQKTLFPEMSKRSAQDDLDMIATLTNDALTFAGLFLIPGIVGSAILGDRLMLVYGPGFDIGHWILVILLVGLTVYTYTKQLLNTLNAIDRPDLAFRANGAFIVTNIVLNVVLVYSIGWFGAAIATASSTAIGFVLSLYYVRKFIDTHLPYSEIGRQSIAAISMGVVVYVARQLGETNLGWVDDFNVVFVLLLVSLGAAVYFTILLVISRRFRTTVTNNLPFDVPFVPT</sequence>
<reference evidence="7 8" key="1">
    <citation type="submission" date="2018-10" db="EMBL/GenBank/DDBJ databases">
        <title>Natronolimnobius sp. XQ-INN 246 isolated from Inner Mongolia Autonomous Region of China.</title>
        <authorList>
            <person name="Xue Q."/>
        </authorList>
    </citation>
    <scope>NUCLEOTIDE SEQUENCE [LARGE SCALE GENOMIC DNA]</scope>
    <source>
        <strain evidence="7 8">XQ-INN 246</strain>
    </source>
</reference>
<name>A0A4S3TH20_9EURY</name>
<feature type="transmembrane region" description="Helical" evidence="6">
    <location>
        <begin position="223"/>
        <end position="244"/>
    </location>
</feature>
<dbReference type="Proteomes" id="UP000318864">
    <property type="component" value="Unassembled WGS sequence"/>
</dbReference>
<feature type="transmembrane region" description="Helical" evidence="6">
    <location>
        <begin position="282"/>
        <end position="302"/>
    </location>
</feature>
<gene>
    <name evidence="7" type="ORF">D8Y22_18975</name>
</gene>
<dbReference type="PANTHER" id="PTHR30250">
    <property type="entry name" value="PST FAMILY PREDICTED COLANIC ACID TRANSPORTER"/>
    <property type="match status" value="1"/>
</dbReference>
<comment type="caution">
    <text evidence="7">The sequence shown here is derived from an EMBL/GenBank/DDBJ whole genome shotgun (WGS) entry which is preliminary data.</text>
</comment>
<evidence type="ECO:0000256" key="6">
    <source>
        <dbReference type="SAM" id="Phobius"/>
    </source>
</evidence>
<feature type="transmembrane region" description="Helical" evidence="6">
    <location>
        <begin position="34"/>
        <end position="53"/>
    </location>
</feature>
<comment type="subcellular location">
    <subcellularLocation>
        <location evidence="1">Cell membrane</location>
        <topology evidence="1">Multi-pass membrane protein</topology>
    </subcellularLocation>
</comment>
<organism evidence="7 8">
    <name type="scientific">Salinadaptatus halalkaliphilus</name>
    <dbReference type="NCBI Taxonomy" id="2419781"/>
    <lineage>
        <taxon>Archaea</taxon>
        <taxon>Methanobacteriati</taxon>
        <taxon>Methanobacteriota</taxon>
        <taxon>Stenosarchaea group</taxon>
        <taxon>Halobacteria</taxon>
        <taxon>Halobacteriales</taxon>
        <taxon>Natrialbaceae</taxon>
        <taxon>Salinadaptatus</taxon>
    </lineage>
</organism>
<dbReference type="RefSeq" id="WP_141466226.1">
    <property type="nucleotide sequence ID" value="NZ_RBZW01000067.1"/>
</dbReference>
<feature type="transmembrane region" description="Helical" evidence="6">
    <location>
        <begin position="376"/>
        <end position="395"/>
    </location>
</feature>
<dbReference type="AlphaFoldDB" id="A0A4S3TH20"/>
<keyword evidence="8" id="KW-1185">Reference proteome</keyword>
<keyword evidence="3 6" id="KW-0812">Transmembrane</keyword>
<feature type="transmembrane region" description="Helical" evidence="6">
    <location>
        <begin position="353"/>
        <end position="370"/>
    </location>
</feature>
<dbReference type="PANTHER" id="PTHR30250:SF28">
    <property type="entry name" value="POLYSACCHARIDE BIOSYNTHESIS PROTEIN"/>
    <property type="match status" value="1"/>
</dbReference>
<feature type="transmembrane region" description="Helical" evidence="6">
    <location>
        <begin position="109"/>
        <end position="131"/>
    </location>
</feature>
<evidence type="ECO:0000256" key="5">
    <source>
        <dbReference type="ARBA" id="ARBA00023136"/>
    </source>
</evidence>
<feature type="transmembrane region" description="Helical" evidence="6">
    <location>
        <begin position="152"/>
        <end position="185"/>
    </location>
</feature>
<evidence type="ECO:0000313" key="8">
    <source>
        <dbReference type="Proteomes" id="UP000318864"/>
    </source>
</evidence>
<feature type="transmembrane region" description="Helical" evidence="6">
    <location>
        <begin position="440"/>
        <end position="461"/>
    </location>
</feature>
<feature type="transmembrane region" description="Helical" evidence="6">
    <location>
        <begin position="407"/>
        <end position="428"/>
    </location>
</feature>
<dbReference type="EMBL" id="RBZW01000067">
    <property type="protein sequence ID" value="THE63249.1"/>
    <property type="molecule type" value="Genomic_DNA"/>
</dbReference>
<dbReference type="OrthoDB" id="112053at2157"/>
<feature type="transmembrane region" description="Helical" evidence="6">
    <location>
        <begin position="314"/>
        <end position="332"/>
    </location>
</feature>
<evidence type="ECO:0000313" key="7">
    <source>
        <dbReference type="EMBL" id="THE63249.1"/>
    </source>
</evidence>
<evidence type="ECO:0000256" key="3">
    <source>
        <dbReference type="ARBA" id="ARBA00022692"/>
    </source>
</evidence>
<feature type="transmembrane region" description="Helical" evidence="6">
    <location>
        <begin position="74"/>
        <end position="97"/>
    </location>
</feature>
<proteinExistence type="predicted"/>
<keyword evidence="5 6" id="KW-0472">Membrane</keyword>
<keyword evidence="4 6" id="KW-1133">Transmembrane helix</keyword>
<evidence type="ECO:0000256" key="2">
    <source>
        <dbReference type="ARBA" id="ARBA00022475"/>
    </source>
</evidence>
<dbReference type="GO" id="GO:0005886">
    <property type="term" value="C:plasma membrane"/>
    <property type="evidence" value="ECO:0007669"/>
    <property type="project" value="UniProtKB-SubCell"/>
</dbReference>
<dbReference type="Pfam" id="PF13440">
    <property type="entry name" value="Polysacc_synt_3"/>
    <property type="match status" value="1"/>
</dbReference>
<evidence type="ECO:0000256" key="4">
    <source>
        <dbReference type="ARBA" id="ARBA00022989"/>
    </source>
</evidence>